<keyword evidence="1" id="KW-0732">Signal</keyword>
<dbReference type="AlphaFoldDB" id="A0A1Y5T0J2"/>
<organism evidence="2 3">
    <name type="scientific">Roseovarius litorisediminis</name>
    <dbReference type="NCBI Taxonomy" id="1312363"/>
    <lineage>
        <taxon>Bacteria</taxon>
        <taxon>Pseudomonadati</taxon>
        <taxon>Pseudomonadota</taxon>
        <taxon>Alphaproteobacteria</taxon>
        <taxon>Rhodobacterales</taxon>
        <taxon>Roseobacteraceae</taxon>
        <taxon>Roseovarius</taxon>
    </lineage>
</organism>
<dbReference type="EMBL" id="FWFL01000007">
    <property type="protein sequence ID" value="SLN53129.1"/>
    <property type="molecule type" value="Genomic_DNA"/>
</dbReference>
<gene>
    <name evidence="2" type="ORF">PEL8287_02833</name>
</gene>
<feature type="chain" id="PRO_5012102281" description="Outer membrane protein beta-barrel domain-containing protein" evidence="1">
    <location>
        <begin position="18"/>
        <end position="216"/>
    </location>
</feature>
<reference evidence="2 3" key="1">
    <citation type="submission" date="2017-03" db="EMBL/GenBank/DDBJ databases">
        <authorList>
            <person name="Afonso C.L."/>
            <person name="Miller P.J."/>
            <person name="Scott M.A."/>
            <person name="Spackman E."/>
            <person name="Goraichik I."/>
            <person name="Dimitrov K.M."/>
            <person name="Suarez D.L."/>
            <person name="Swayne D.E."/>
        </authorList>
    </citation>
    <scope>NUCLEOTIDE SEQUENCE [LARGE SCALE GENOMIC DNA]</scope>
    <source>
        <strain evidence="2 3">CECT 8287</strain>
    </source>
</reference>
<protein>
    <recommendedName>
        <fullName evidence="4">Outer membrane protein beta-barrel domain-containing protein</fullName>
    </recommendedName>
</protein>
<dbReference type="RefSeq" id="WP_085893173.1">
    <property type="nucleotide sequence ID" value="NZ_FWFL01000007.1"/>
</dbReference>
<evidence type="ECO:0000256" key="1">
    <source>
        <dbReference type="SAM" id="SignalP"/>
    </source>
</evidence>
<proteinExistence type="predicted"/>
<accession>A0A1Y5T0J2</accession>
<evidence type="ECO:0000313" key="3">
    <source>
        <dbReference type="Proteomes" id="UP000193827"/>
    </source>
</evidence>
<sequence>MFRMLALLILLAAQAQAGAWSREKGKTFLSFSTQVEGPSEFGLYDSFATVYAEYGLTDKLTAGLDLGGSALQMTKAVAFLRLPLGRLDQPTKLAAELGLGQVDGRTALRPGFSMGRGLTLWQRQGWAAIDTRFVKFDRGSDSLFETDLTFGLNASKKTKLILQLQTGARSSNPLYIRLAPSLVIERKPGHHLELGITAGLKEISTKGIKIGTWRHF</sequence>
<feature type="signal peptide" evidence="1">
    <location>
        <begin position="1"/>
        <end position="17"/>
    </location>
</feature>
<name>A0A1Y5T0J2_9RHOB</name>
<evidence type="ECO:0000313" key="2">
    <source>
        <dbReference type="EMBL" id="SLN53129.1"/>
    </source>
</evidence>
<dbReference type="Proteomes" id="UP000193827">
    <property type="component" value="Unassembled WGS sequence"/>
</dbReference>
<keyword evidence="3" id="KW-1185">Reference proteome</keyword>
<evidence type="ECO:0008006" key="4">
    <source>
        <dbReference type="Google" id="ProtNLM"/>
    </source>
</evidence>